<name>A0A9P4I331_9PEZI</name>
<evidence type="ECO:0000256" key="1">
    <source>
        <dbReference type="ARBA" id="ARBA00010638"/>
    </source>
</evidence>
<comment type="similarity">
    <text evidence="1">Belongs to the 5-formyltetrahydrofolate cyclo-ligase family.</text>
</comment>
<dbReference type="OrthoDB" id="2015992at2759"/>
<evidence type="ECO:0000256" key="3">
    <source>
        <dbReference type="ARBA" id="ARBA00022840"/>
    </source>
</evidence>
<dbReference type="PANTHER" id="PTHR23407">
    <property type="entry name" value="ATPASE INHIBITOR/5-FORMYLTETRAHYDROFOLATE CYCLO-LIGASE"/>
    <property type="match status" value="1"/>
</dbReference>
<dbReference type="Gene3D" id="3.40.50.10420">
    <property type="entry name" value="NagB/RpiA/CoA transferase-like"/>
    <property type="match status" value="1"/>
</dbReference>
<comment type="catalytic activity">
    <reaction evidence="4">
        <text>(6S)-5-formyl-5,6,7,8-tetrahydrofolate + ATP = (6R)-5,10-methenyltetrahydrofolate + ADP + phosphate</text>
        <dbReference type="Rhea" id="RHEA:10488"/>
        <dbReference type="ChEBI" id="CHEBI:30616"/>
        <dbReference type="ChEBI" id="CHEBI:43474"/>
        <dbReference type="ChEBI" id="CHEBI:57455"/>
        <dbReference type="ChEBI" id="CHEBI:57457"/>
        <dbReference type="ChEBI" id="CHEBI:456216"/>
        <dbReference type="EC" id="6.3.3.2"/>
    </reaction>
</comment>
<organism evidence="8 9">
    <name type="scientific">Saccharata proteae CBS 121410</name>
    <dbReference type="NCBI Taxonomy" id="1314787"/>
    <lineage>
        <taxon>Eukaryota</taxon>
        <taxon>Fungi</taxon>
        <taxon>Dikarya</taxon>
        <taxon>Ascomycota</taxon>
        <taxon>Pezizomycotina</taxon>
        <taxon>Dothideomycetes</taxon>
        <taxon>Dothideomycetes incertae sedis</taxon>
        <taxon>Botryosphaeriales</taxon>
        <taxon>Saccharataceae</taxon>
        <taxon>Saccharata</taxon>
    </lineage>
</organism>
<dbReference type="EMBL" id="ML978711">
    <property type="protein sequence ID" value="KAF2091579.1"/>
    <property type="molecule type" value="Genomic_DNA"/>
</dbReference>
<evidence type="ECO:0000313" key="9">
    <source>
        <dbReference type="Proteomes" id="UP000799776"/>
    </source>
</evidence>
<dbReference type="PANTHER" id="PTHR23407:SF1">
    <property type="entry name" value="5-FORMYLTETRAHYDROFOLATE CYCLO-LIGASE"/>
    <property type="match status" value="1"/>
</dbReference>
<dbReference type="Pfam" id="PF01812">
    <property type="entry name" value="5-FTHF_cyc-lig"/>
    <property type="match status" value="1"/>
</dbReference>
<protein>
    <recommendedName>
        <fullName evidence="5">5-formyltetrahydrofolate cyclo-ligase</fullName>
        <ecNumber evidence="5">6.3.3.2</ecNumber>
    </recommendedName>
</protein>
<dbReference type="Proteomes" id="UP000799776">
    <property type="component" value="Unassembled WGS sequence"/>
</dbReference>
<feature type="region of interest" description="Disordered" evidence="7">
    <location>
        <begin position="113"/>
        <end position="144"/>
    </location>
</feature>
<dbReference type="AlphaFoldDB" id="A0A9P4I331"/>
<comment type="caution">
    <text evidence="8">The sequence shown here is derived from an EMBL/GenBank/DDBJ whole genome shotgun (WGS) entry which is preliminary data.</text>
</comment>
<dbReference type="SUPFAM" id="SSF100950">
    <property type="entry name" value="NagB/RpiA/CoA transferase-like"/>
    <property type="match status" value="1"/>
</dbReference>
<feature type="binding site" evidence="6">
    <location>
        <begin position="170"/>
        <end position="178"/>
    </location>
    <ligand>
        <name>ATP</name>
        <dbReference type="ChEBI" id="CHEBI:30616"/>
    </ligand>
</feature>
<dbReference type="GO" id="GO:0030272">
    <property type="term" value="F:5-formyltetrahydrofolate cyclo-ligase activity"/>
    <property type="evidence" value="ECO:0007669"/>
    <property type="project" value="UniProtKB-EC"/>
</dbReference>
<proteinExistence type="inferred from homology"/>
<evidence type="ECO:0000256" key="5">
    <source>
        <dbReference type="ARBA" id="ARBA00038966"/>
    </source>
</evidence>
<sequence length="243" mass="26664">MSSPMKTAKRGLRQRVKQVLSGLSPDAVAHQSSRATQALVSMPEYRAAKRISVYLSMPSGEISTASIVQDALNAGKKVFIPYTYQASEQSAGQPKSIMDMVELRSTTDLESMQPDKWRIPTPSSESVSERLNSFGSKGLSQGRNLHQESTNSGLDLIVVPGMAFDTDFGRLGHGKGFYDFFLDRCRQQSEQDTCARMPFLVGLTLNEQLLESNQPVPMDSTDWRLNALATGNGEVLRPGKSTV</sequence>
<feature type="binding site" evidence="6">
    <location>
        <begin position="9"/>
        <end position="13"/>
    </location>
    <ligand>
        <name>ATP</name>
        <dbReference type="ChEBI" id="CHEBI:30616"/>
    </ligand>
</feature>
<evidence type="ECO:0000256" key="7">
    <source>
        <dbReference type="SAM" id="MobiDB-lite"/>
    </source>
</evidence>
<accession>A0A9P4I331</accession>
<feature type="binding site" evidence="6">
    <location>
        <position position="55"/>
    </location>
    <ligand>
        <name>substrate</name>
    </ligand>
</feature>
<dbReference type="InterPro" id="IPR024185">
    <property type="entry name" value="FTHF_cligase-like_sf"/>
</dbReference>
<dbReference type="PIRSF" id="PIRSF006806">
    <property type="entry name" value="FTHF_cligase"/>
    <property type="match status" value="1"/>
</dbReference>
<dbReference type="GO" id="GO:0005739">
    <property type="term" value="C:mitochondrion"/>
    <property type="evidence" value="ECO:0007669"/>
    <property type="project" value="TreeGrafter"/>
</dbReference>
<evidence type="ECO:0000256" key="2">
    <source>
        <dbReference type="ARBA" id="ARBA00022741"/>
    </source>
</evidence>
<evidence type="ECO:0000256" key="6">
    <source>
        <dbReference type="PIRSR" id="PIRSR006806-1"/>
    </source>
</evidence>
<feature type="binding site" evidence="6">
    <location>
        <position position="61"/>
    </location>
    <ligand>
        <name>substrate</name>
    </ligand>
</feature>
<keyword evidence="2 6" id="KW-0547">Nucleotide-binding</keyword>
<dbReference type="InterPro" id="IPR037171">
    <property type="entry name" value="NagB/RpiA_transferase-like"/>
</dbReference>
<evidence type="ECO:0000256" key="4">
    <source>
        <dbReference type="ARBA" id="ARBA00036539"/>
    </source>
</evidence>
<dbReference type="EC" id="6.3.3.2" evidence="5"/>
<gene>
    <name evidence="8" type="ORF">K490DRAFT_70393</name>
</gene>
<dbReference type="GO" id="GO:0005524">
    <property type="term" value="F:ATP binding"/>
    <property type="evidence" value="ECO:0007669"/>
    <property type="project" value="UniProtKB-KW"/>
</dbReference>
<dbReference type="InterPro" id="IPR002698">
    <property type="entry name" value="FTHF_cligase"/>
</dbReference>
<reference evidence="8" key="1">
    <citation type="journal article" date="2020" name="Stud. Mycol.">
        <title>101 Dothideomycetes genomes: a test case for predicting lifestyles and emergence of pathogens.</title>
        <authorList>
            <person name="Haridas S."/>
            <person name="Albert R."/>
            <person name="Binder M."/>
            <person name="Bloem J."/>
            <person name="Labutti K."/>
            <person name="Salamov A."/>
            <person name="Andreopoulos B."/>
            <person name="Baker S."/>
            <person name="Barry K."/>
            <person name="Bills G."/>
            <person name="Bluhm B."/>
            <person name="Cannon C."/>
            <person name="Castanera R."/>
            <person name="Culley D."/>
            <person name="Daum C."/>
            <person name="Ezra D."/>
            <person name="Gonzalez J."/>
            <person name="Henrissat B."/>
            <person name="Kuo A."/>
            <person name="Liang C."/>
            <person name="Lipzen A."/>
            <person name="Lutzoni F."/>
            <person name="Magnuson J."/>
            <person name="Mondo S."/>
            <person name="Nolan M."/>
            <person name="Ohm R."/>
            <person name="Pangilinan J."/>
            <person name="Park H.-J."/>
            <person name="Ramirez L."/>
            <person name="Alfaro M."/>
            <person name="Sun H."/>
            <person name="Tritt A."/>
            <person name="Yoshinaga Y."/>
            <person name="Zwiers L.-H."/>
            <person name="Turgeon B."/>
            <person name="Goodwin S."/>
            <person name="Spatafora J."/>
            <person name="Crous P."/>
            <person name="Grigoriev I."/>
        </authorList>
    </citation>
    <scope>NUCLEOTIDE SEQUENCE</scope>
    <source>
        <strain evidence="8">CBS 121410</strain>
    </source>
</reference>
<evidence type="ECO:0000313" key="8">
    <source>
        <dbReference type="EMBL" id="KAF2091579.1"/>
    </source>
</evidence>
<dbReference type="GO" id="GO:0035999">
    <property type="term" value="P:tetrahydrofolate interconversion"/>
    <property type="evidence" value="ECO:0007669"/>
    <property type="project" value="TreeGrafter"/>
</dbReference>
<dbReference type="GO" id="GO:0009396">
    <property type="term" value="P:folic acid-containing compound biosynthetic process"/>
    <property type="evidence" value="ECO:0007669"/>
    <property type="project" value="TreeGrafter"/>
</dbReference>
<keyword evidence="3 6" id="KW-0067">ATP-binding</keyword>
<keyword evidence="9" id="KW-1185">Reference proteome</keyword>
<dbReference type="FunFam" id="3.40.50.10420:FF:000007">
    <property type="entry name" value="5-formyltetrahydrofolate cyclo-ligase"/>
    <property type="match status" value="1"/>
</dbReference>
<feature type="compositionally biased region" description="Polar residues" evidence="7">
    <location>
        <begin position="121"/>
        <end position="144"/>
    </location>
</feature>